<sequence length="59" mass="6826">MARPIAETPTLYGKDAERFAENMKKVETLSKEERQANRAALEKRIKSAEEKWGKFVFVP</sequence>
<dbReference type="EMBL" id="SRYB01000008">
    <property type="protein sequence ID" value="TGY79205.1"/>
    <property type="molecule type" value="Genomic_DNA"/>
</dbReference>
<reference evidence="1" key="1">
    <citation type="submission" date="2019-04" db="EMBL/GenBank/DDBJ databases">
        <title>Microbes associate with the intestines of laboratory mice.</title>
        <authorList>
            <person name="Navarre W."/>
            <person name="Wong E."/>
            <person name="Huang K."/>
            <person name="Tropini C."/>
            <person name="Ng K."/>
            <person name="Yu B."/>
        </authorList>
    </citation>
    <scope>NUCLEOTIDE SEQUENCE</scope>
    <source>
        <strain evidence="1">NM04_E33</strain>
    </source>
</reference>
<accession>A0AC61RKB9</accession>
<comment type="caution">
    <text evidence="1">The sequence shown here is derived from an EMBL/GenBank/DDBJ whole genome shotgun (WGS) entry which is preliminary data.</text>
</comment>
<proteinExistence type="predicted"/>
<evidence type="ECO:0000313" key="1">
    <source>
        <dbReference type="EMBL" id="TGY79205.1"/>
    </source>
</evidence>
<organism evidence="1 2">
    <name type="scientific">Lepagella muris</name>
    <dbReference type="NCBI Taxonomy" id="3032870"/>
    <lineage>
        <taxon>Bacteria</taxon>
        <taxon>Pseudomonadati</taxon>
        <taxon>Bacteroidota</taxon>
        <taxon>Bacteroidia</taxon>
        <taxon>Bacteroidales</taxon>
        <taxon>Muribaculaceae</taxon>
        <taxon>Lepagella</taxon>
    </lineage>
</organism>
<evidence type="ECO:0000313" key="2">
    <source>
        <dbReference type="Proteomes" id="UP000306319"/>
    </source>
</evidence>
<keyword evidence="2" id="KW-1185">Reference proteome</keyword>
<gene>
    <name evidence="1" type="ORF">E5331_07445</name>
</gene>
<name>A0AC61RKB9_9BACT</name>
<protein>
    <submittedName>
        <fullName evidence="1">Uncharacterized protein</fullName>
    </submittedName>
</protein>
<dbReference type="Proteomes" id="UP000306319">
    <property type="component" value="Unassembled WGS sequence"/>
</dbReference>